<dbReference type="RefSeq" id="WP_238467191.1">
    <property type="nucleotide sequence ID" value="NZ_JAKLJA010000033.1"/>
</dbReference>
<name>A0A9X1UIB7_9BURK</name>
<keyword evidence="3" id="KW-1185">Reference proteome</keyword>
<organism evidence="2 3">
    <name type="scientific">Paraburkholderia tagetis</name>
    <dbReference type="NCBI Taxonomy" id="2913261"/>
    <lineage>
        <taxon>Bacteria</taxon>
        <taxon>Pseudomonadati</taxon>
        <taxon>Pseudomonadota</taxon>
        <taxon>Betaproteobacteria</taxon>
        <taxon>Burkholderiales</taxon>
        <taxon>Burkholderiaceae</taxon>
        <taxon>Paraburkholderia</taxon>
    </lineage>
</organism>
<dbReference type="InterPro" id="IPR011528">
    <property type="entry name" value="NERD"/>
</dbReference>
<sequence>MSGIFAFLAIGYLGWKFIGRAQRTGAPRVRRSKTDETGLTRAHARGEAGEARTHAELRRVLTALCGSDFYLHDGAVLLNHAPGTAFPTAEIDHLAVTPFGLFVIETKNWSGFIEPGADSSELVRVVSDGNRESRKSPLAQNRTKVAFLNAKLPKVWTIEGLGVFAAPDCNLHPDLPPTLIHINELSHCLRLKRHKFRLSGEKPVTVSTAWKAIMLNASVDEKNLAEHYQRVRVNPKVTFKIAV</sequence>
<dbReference type="Pfam" id="PF08378">
    <property type="entry name" value="NERD"/>
    <property type="match status" value="1"/>
</dbReference>
<protein>
    <submittedName>
        <fullName evidence="2">NERD domain-containing protein</fullName>
    </submittedName>
</protein>
<reference evidence="2" key="1">
    <citation type="submission" date="2022-01" db="EMBL/GenBank/DDBJ databases">
        <title>Genome sequence and assembly of Parabukholderia sp. RG36.</title>
        <authorList>
            <person name="Chhetri G."/>
        </authorList>
    </citation>
    <scope>NUCLEOTIDE SEQUENCE</scope>
    <source>
        <strain evidence="2">RG36</strain>
    </source>
</reference>
<evidence type="ECO:0000313" key="2">
    <source>
        <dbReference type="EMBL" id="MCG5077290.1"/>
    </source>
</evidence>
<dbReference type="PROSITE" id="PS50965">
    <property type="entry name" value="NERD"/>
    <property type="match status" value="1"/>
</dbReference>
<accession>A0A9X1UIB7</accession>
<comment type="caution">
    <text evidence="2">The sequence shown here is derived from an EMBL/GenBank/DDBJ whole genome shotgun (WGS) entry which is preliminary data.</text>
</comment>
<evidence type="ECO:0000313" key="3">
    <source>
        <dbReference type="Proteomes" id="UP001139308"/>
    </source>
</evidence>
<evidence type="ECO:0000259" key="1">
    <source>
        <dbReference type="PROSITE" id="PS50965"/>
    </source>
</evidence>
<dbReference type="EMBL" id="JAKLJA010000033">
    <property type="protein sequence ID" value="MCG5077290.1"/>
    <property type="molecule type" value="Genomic_DNA"/>
</dbReference>
<dbReference type="AlphaFoldDB" id="A0A9X1UIB7"/>
<gene>
    <name evidence="2" type="ORF">L5014_28760</name>
</gene>
<feature type="domain" description="NERD" evidence="1">
    <location>
        <begin position="45"/>
        <end position="171"/>
    </location>
</feature>
<dbReference type="Proteomes" id="UP001139308">
    <property type="component" value="Unassembled WGS sequence"/>
</dbReference>
<proteinExistence type="predicted"/>